<proteinExistence type="predicted"/>
<comment type="caution">
    <text evidence="2">The sequence shown here is derived from an EMBL/GenBank/DDBJ whole genome shotgun (WGS) entry which is preliminary data.</text>
</comment>
<reference evidence="2" key="1">
    <citation type="journal article" date="2014" name="Int. J. Syst. Evol. Microbiol.">
        <title>Complete genome sequence of Corynebacterium casei LMG S-19264T (=DSM 44701T), isolated from a smear-ripened cheese.</title>
        <authorList>
            <consortium name="US DOE Joint Genome Institute (JGI-PGF)"/>
            <person name="Walter F."/>
            <person name="Albersmeier A."/>
            <person name="Kalinowski J."/>
            <person name="Ruckert C."/>
        </authorList>
    </citation>
    <scope>NUCLEOTIDE SEQUENCE</scope>
    <source>
        <strain evidence="2">JCM 3172</strain>
    </source>
</reference>
<name>A0A918H8K8_9ACTN</name>
<evidence type="ECO:0000256" key="1">
    <source>
        <dbReference type="SAM" id="MobiDB-lite"/>
    </source>
</evidence>
<keyword evidence="3" id="KW-1185">Reference proteome</keyword>
<feature type="region of interest" description="Disordered" evidence="1">
    <location>
        <begin position="16"/>
        <end position="86"/>
    </location>
</feature>
<evidence type="ECO:0000313" key="3">
    <source>
        <dbReference type="Proteomes" id="UP000619486"/>
    </source>
</evidence>
<protein>
    <submittedName>
        <fullName evidence="2">Uncharacterized protein</fullName>
    </submittedName>
</protein>
<gene>
    <name evidence="2" type="ORF">GCM10014713_43420</name>
</gene>
<organism evidence="2 3">
    <name type="scientific">Streptomyces purpureus</name>
    <dbReference type="NCBI Taxonomy" id="1951"/>
    <lineage>
        <taxon>Bacteria</taxon>
        <taxon>Bacillati</taxon>
        <taxon>Actinomycetota</taxon>
        <taxon>Actinomycetes</taxon>
        <taxon>Kitasatosporales</taxon>
        <taxon>Streptomycetaceae</taxon>
        <taxon>Streptomyces</taxon>
    </lineage>
</organism>
<dbReference type="EMBL" id="BMQQ01000017">
    <property type="protein sequence ID" value="GGT44953.1"/>
    <property type="molecule type" value="Genomic_DNA"/>
</dbReference>
<dbReference type="Proteomes" id="UP000619486">
    <property type="component" value="Unassembled WGS sequence"/>
</dbReference>
<accession>A0A918H8K8</accession>
<dbReference type="AlphaFoldDB" id="A0A918H8K8"/>
<evidence type="ECO:0000313" key="2">
    <source>
        <dbReference type="EMBL" id="GGT44953.1"/>
    </source>
</evidence>
<reference evidence="2" key="2">
    <citation type="submission" date="2020-09" db="EMBL/GenBank/DDBJ databases">
        <authorList>
            <person name="Sun Q."/>
            <person name="Ohkuma M."/>
        </authorList>
    </citation>
    <scope>NUCLEOTIDE SEQUENCE</scope>
    <source>
        <strain evidence="2">JCM 3172</strain>
    </source>
</reference>
<sequence length="86" mass="8884">MRGDTDPQPVLLLVRPGGMRLRHGAPMPHDGPVDPVGEHTPEPGRPSTGRARPRGRGPVGGAAGDVMESPEKGRIAVHGSEPMGVA</sequence>